<evidence type="ECO:0000313" key="2">
    <source>
        <dbReference type="Proteomes" id="UP000247555"/>
    </source>
</evidence>
<accession>A0A318L4C5</accession>
<organism evidence="1 2">
    <name type="scientific">Rivihabitans pingtungensis</name>
    <dbReference type="NCBI Taxonomy" id="1054498"/>
    <lineage>
        <taxon>Bacteria</taxon>
        <taxon>Pseudomonadati</taxon>
        <taxon>Pseudomonadota</taxon>
        <taxon>Betaproteobacteria</taxon>
        <taxon>Neisseriales</taxon>
        <taxon>Aquaspirillaceae</taxon>
        <taxon>Rivihabitans</taxon>
    </lineage>
</organism>
<dbReference type="OrthoDB" id="9778918at2"/>
<dbReference type="EMBL" id="QJKI01000004">
    <property type="protein sequence ID" value="PXX80313.1"/>
    <property type="molecule type" value="Genomic_DNA"/>
</dbReference>
<name>A0A318L4C5_9NEIS</name>
<evidence type="ECO:0000313" key="1">
    <source>
        <dbReference type="EMBL" id="PXX80313.1"/>
    </source>
</evidence>
<dbReference type="Pfam" id="PF09709">
    <property type="entry name" value="Cas_Csd1"/>
    <property type="match status" value="1"/>
</dbReference>
<dbReference type="InterPro" id="IPR010144">
    <property type="entry name" value="CRISPR-assoc_prot_Csd1-typ"/>
</dbReference>
<dbReference type="Proteomes" id="UP000247555">
    <property type="component" value="Unassembled WGS sequence"/>
</dbReference>
<dbReference type="AlphaFoldDB" id="A0A318L4C5"/>
<sequence length="591" mass="64801">MILQALTDYYHRKAEAAGPGQAALAPAGFEHKEIPFVLELDHAGQLVNLINTQQPVGKKLRARSYQVPQGVKKTSGVAANLLWDTVEYVLGIDTKGKPERVAQQHAAFVARLDELPADDAGVRAVRAFLADIPWDTLHAHPDWETLLTVNPVITFQLQDDFGELVCTRPAIVAHLQGGPASADNSAQGICLVSGETQPIARLHPAIKGVWGAQTSGANIVSFNQRAFESYGKEGRQGENAPVGEATVFAYTTALNHLLGKDSRQRLQVGDASTVFWAAHPCAMENSLADLFNEHKDNPDAHSQAVSALYRSVQHGQFVDEGGDTRFYVLGLAPNAARLSVRFWHCATVAELATRLVRHFDDLNIIRGPFDPPHLSLIRLLGCTALQGELKHLPPSLGGDTLRAILDDRPYPDTLLAACIRRIRAEQKVTYPRAALLKAWLNRWARAYPNATHPQEDITVSLNPDRTDPGYCLGRLFAVLERLQERASSGRKLNATICDRFYGSASSNPVMVFPNLLKLAVHHHSKIAQHAPGEAINLSKLLGSVMSKLDQFPTQLTLQDQALFALGYYHQKHDFFQKPDTDTAADAQGDAQ</sequence>
<protein>
    <submittedName>
        <fullName evidence="1">CRISPR-associated Csd1 family protein</fullName>
    </submittedName>
</protein>
<proteinExistence type="predicted"/>
<dbReference type="CDD" id="cd09757">
    <property type="entry name" value="Cas8c_I-C"/>
    <property type="match status" value="1"/>
</dbReference>
<comment type="caution">
    <text evidence="1">The sequence shown here is derived from an EMBL/GenBank/DDBJ whole genome shotgun (WGS) entry which is preliminary data.</text>
</comment>
<dbReference type="NCBIfam" id="TIGR01863">
    <property type="entry name" value="cas_Csd1"/>
    <property type="match status" value="1"/>
</dbReference>
<dbReference type="RefSeq" id="WP_110390004.1">
    <property type="nucleotide sequence ID" value="NZ_QJKI01000004.1"/>
</dbReference>
<reference evidence="1 2" key="1">
    <citation type="submission" date="2018-05" db="EMBL/GenBank/DDBJ databases">
        <title>Genomic Encyclopedia of Type Strains, Phase IV (KMG-IV): sequencing the most valuable type-strain genomes for metagenomic binning, comparative biology and taxonomic classification.</title>
        <authorList>
            <person name="Goeker M."/>
        </authorList>
    </citation>
    <scope>NUCLEOTIDE SEQUENCE [LARGE SCALE GENOMIC DNA]</scope>
    <source>
        <strain evidence="1 2">DSM 29661</strain>
    </source>
</reference>
<keyword evidence="2" id="KW-1185">Reference proteome</keyword>
<gene>
    <name evidence="1" type="ORF">DFR34_10487</name>
</gene>